<dbReference type="CDD" id="cd00448">
    <property type="entry name" value="YjgF_YER057c_UK114_family"/>
    <property type="match status" value="1"/>
</dbReference>
<dbReference type="GO" id="GO:0005829">
    <property type="term" value="C:cytosol"/>
    <property type="evidence" value="ECO:0007669"/>
    <property type="project" value="TreeGrafter"/>
</dbReference>
<dbReference type="EMBL" id="LQMQ01000022">
    <property type="protein sequence ID" value="KUO41386.1"/>
    <property type="molecule type" value="Genomic_DNA"/>
</dbReference>
<evidence type="ECO:0000313" key="2">
    <source>
        <dbReference type="EMBL" id="KUO41386.1"/>
    </source>
</evidence>
<comment type="caution">
    <text evidence="2">The sequence shown here is derived from an EMBL/GenBank/DDBJ whole genome shotgun (WGS) entry which is preliminary data.</text>
</comment>
<gene>
    <name evidence="2" type="ORF">APZ16_02490</name>
</gene>
<protein>
    <recommendedName>
        <fullName evidence="4">Enamine deaminase RidA</fullName>
    </recommendedName>
</protein>
<dbReference type="AlphaFoldDB" id="A0A147JXT2"/>
<evidence type="ECO:0008006" key="4">
    <source>
        <dbReference type="Google" id="ProtNLM"/>
    </source>
</evidence>
<name>A0A147JXT2_HADYE</name>
<dbReference type="PANTHER" id="PTHR11803:SF58">
    <property type="entry name" value="PROTEIN HMF1-RELATED"/>
    <property type="match status" value="1"/>
</dbReference>
<reference evidence="2 3" key="1">
    <citation type="journal article" date="2016" name="Nat. Microbiol.">
        <title>Genomic inference of the metabolism of cosmopolitan subsurface Archaea, Hadesarchaea.</title>
        <authorList>
            <person name="Baker B.J."/>
            <person name="Saw J.H."/>
            <person name="Lind A.E."/>
            <person name="Lazar C.S."/>
            <person name="Hinrichs K.-U."/>
            <person name="Teske A.P."/>
            <person name="Ettema T.J."/>
        </authorList>
    </citation>
    <scope>NUCLEOTIDE SEQUENCE [LARGE SCALE GENOMIC DNA]</scope>
</reference>
<comment type="similarity">
    <text evidence="1">Belongs to the RutC family.</text>
</comment>
<dbReference type="GO" id="GO:0019239">
    <property type="term" value="F:deaminase activity"/>
    <property type="evidence" value="ECO:0007669"/>
    <property type="project" value="TreeGrafter"/>
</dbReference>
<proteinExistence type="inferred from homology"/>
<dbReference type="Pfam" id="PF01042">
    <property type="entry name" value="Ribonuc_L-PSP"/>
    <property type="match status" value="1"/>
</dbReference>
<sequence>MPKPTGYSPAVRVGNLLFISGQIAENAKGEIVGKGDFEKQVRQVFENLRTILAAEGGTLDDLVQIRVYLTDIKNLAKFRQIRSEYLKKDYPASTLVAVKSLIMKELLIEIDGIAALR</sequence>
<dbReference type="PANTHER" id="PTHR11803">
    <property type="entry name" value="2-IMINOBUTANOATE/2-IMINOPROPANOATE DEAMINASE RIDA"/>
    <property type="match status" value="1"/>
</dbReference>
<evidence type="ECO:0000256" key="1">
    <source>
        <dbReference type="ARBA" id="ARBA00010552"/>
    </source>
</evidence>
<evidence type="ECO:0000313" key="3">
    <source>
        <dbReference type="Proteomes" id="UP000074294"/>
    </source>
</evidence>
<dbReference type="InterPro" id="IPR035959">
    <property type="entry name" value="RutC-like_sf"/>
</dbReference>
<organism evidence="2 3">
    <name type="scientific">Hadarchaeum yellowstonense</name>
    <dbReference type="NCBI Taxonomy" id="1776334"/>
    <lineage>
        <taxon>Archaea</taxon>
        <taxon>Methanobacteriati</taxon>
        <taxon>Candidatus Hadarchaeota</taxon>
        <taxon>Candidatus Hadarchaeia</taxon>
        <taxon>Candidatus Hadarchaeales</taxon>
        <taxon>Candidatus Hadarchaeaceae</taxon>
        <taxon>Candidatus Hadarchaeum</taxon>
    </lineage>
</organism>
<dbReference type="Proteomes" id="UP000074294">
    <property type="component" value="Unassembled WGS sequence"/>
</dbReference>
<accession>A0A147JXT2</accession>
<dbReference type="STRING" id="1776334.APZ16_02490"/>
<dbReference type="Gene3D" id="3.30.1330.40">
    <property type="entry name" value="RutC-like"/>
    <property type="match status" value="1"/>
</dbReference>
<dbReference type="InterPro" id="IPR006175">
    <property type="entry name" value="YjgF/YER057c/UK114"/>
</dbReference>
<dbReference type="SUPFAM" id="SSF55298">
    <property type="entry name" value="YjgF-like"/>
    <property type="match status" value="1"/>
</dbReference>